<organism evidence="2 3">
    <name type="scientific">Bacillus cytotoxicus</name>
    <dbReference type="NCBI Taxonomy" id="580165"/>
    <lineage>
        <taxon>Bacteria</taxon>
        <taxon>Bacillati</taxon>
        <taxon>Bacillota</taxon>
        <taxon>Bacilli</taxon>
        <taxon>Bacillales</taxon>
        <taxon>Bacillaceae</taxon>
        <taxon>Bacillus</taxon>
        <taxon>Bacillus cereus group</taxon>
    </lineage>
</organism>
<gene>
    <name evidence="2" type="ORF">BCB44BAC_02058</name>
</gene>
<dbReference type="Proteomes" id="UP000242164">
    <property type="component" value="Unassembled WGS sequence"/>
</dbReference>
<dbReference type="Pfam" id="PF05368">
    <property type="entry name" value="NmrA"/>
    <property type="match status" value="1"/>
</dbReference>
<name>A0AAX2CGY3_9BACI</name>
<accession>A0AAX2CGY3</accession>
<proteinExistence type="predicted"/>
<protein>
    <recommendedName>
        <fullName evidence="1">NmrA-like domain-containing protein</fullName>
    </recommendedName>
</protein>
<evidence type="ECO:0000259" key="1">
    <source>
        <dbReference type="Pfam" id="PF05368"/>
    </source>
</evidence>
<dbReference type="InterPro" id="IPR008030">
    <property type="entry name" value="NmrA-like"/>
</dbReference>
<dbReference type="EMBL" id="FMIK01000024">
    <property type="protein sequence ID" value="SCL92476.1"/>
    <property type="molecule type" value="Genomic_DNA"/>
</dbReference>
<comment type="caution">
    <text evidence="2">The sequence shown here is derived from an EMBL/GenBank/DDBJ whole genome shotgun (WGS) entry which is preliminary data.</text>
</comment>
<evidence type="ECO:0000313" key="2">
    <source>
        <dbReference type="EMBL" id="SCL92476.1"/>
    </source>
</evidence>
<dbReference type="RefSeq" id="WP_235436365.1">
    <property type="nucleotide sequence ID" value="NZ_CP024101.1"/>
</dbReference>
<dbReference type="Gene3D" id="3.40.50.720">
    <property type="entry name" value="NAD(P)-binding Rossmann-like Domain"/>
    <property type="match status" value="1"/>
</dbReference>
<dbReference type="SUPFAM" id="SSF51735">
    <property type="entry name" value="NAD(P)-binding Rossmann-fold domains"/>
    <property type="match status" value="1"/>
</dbReference>
<dbReference type="InterPro" id="IPR036291">
    <property type="entry name" value="NAD(P)-bd_dom_sf"/>
</dbReference>
<reference evidence="2 3" key="1">
    <citation type="submission" date="2016-08" db="EMBL/GenBank/DDBJ databases">
        <authorList>
            <person name="Loux V."/>
            <person name="Rue O."/>
        </authorList>
    </citation>
    <scope>NUCLEOTIDE SEQUENCE [LARGE SCALE GENOMIC DNA]</scope>
    <source>
        <strain evidence="2 3">AFSSA_08CEB44bac</strain>
    </source>
</reference>
<dbReference type="GeneID" id="92823121"/>
<evidence type="ECO:0000313" key="3">
    <source>
        <dbReference type="Proteomes" id="UP000242164"/>
    </source>
</evidence>
<feature type="domain" description="NmrA-like" evidence="1">
    <location>
        <begin position="3"/>
        <end position="40"/>
    </location>
</feature>
<dbReference type="AlphaFoldDB" id="A0AAX2CGY3"/>
<sequence length="44" mass="4958">MGTKDTIAVISANGKAGKFLVDQALQEGYQIRILTRHPEKMWKL</sequence>